<comment type="subcellular location">
    <subcellularLocation>
        <location evidence="1">Membrane</location>
        <topology evidence="1">Multi-pass membrane protein</topology>
    </subcellularLocation>
</comment>
<feature type="transmembrane region" description="Helical" evidence="7">
    <location>
        <begin position="41"/>
        <end position="61"/>
    </location>
</feature>
<name>A0A4P9YP18_ROZAC</name>
<dbReference type="Proteomes" id="UP000281549">
    <property type="component" value="Unassembled WGS sequence"/>
</dbReference>
<feature type="transmembrane region" description="Helical" evidence="7">
    <location>
        <begin position="73"/>
        <end position="90"/>
    </location>
</feature>
<organism evidence="10 11">
    <name type="scientific">Rozella allomycis (strain CSF55)</name>
    <dbReference type="NCBI Taxonomy" id="988480"/>
    <lineage>
        <taxon>Eukaryota</taxon>
        <taxon>Fungi</taxon>
        <taxon>Fungi incertae sedis</taxon>
        <taxon>Cryptomycota</taxon>
        <taxon>Cryptomycota incertae sedis</taxon>
        <taxon>Rozella</taxon>
    </lineage>
</organism>
<dbReference type="Gene3D" id="1.20.1070.10">
    <property type="entry name" value="Rhodopsin 7-helix transmembrane proteins"/>
    <property type="match status" value="1"/>
</dbReference>
<evidence type="ECO:0000256" key="7">
    <source>
        <dbReference type="SAM" id="Phobius"/>
    </source>
</evidence>
<feature type="domain" description="SH3" evidence="8">
    <location>
        <begin position="293"/>
        <end position="355"/>
    </location>
</feature>
<evidence type="ECO:0000256" key="5">
    <source>
        <dbReference type="ARBA" id="ARBA00023136"/>
    </source>
</evidence>
<sequence>MFMAISILISTFVNSFGTSTMYLGKASLACRIQTILFQWMGLSSCFWILAFHVNIFLTVYTKLSVRAIRYLEILYHLLCWGGPLLLALISNNMDKIETGIWCELNTTEKFGAFYAPIWTIFIIQVVVYISVGRRLWWSPLNIRYTWSRPSIDVNESKSLLGNSNTRKIKILDTSFTMISAYFLVWIIPTVYDISFILSNSKSGKIFRDQNRILYGLKAISILLGGGILCLVYLRWAVRSVEQFKSYLFRQKFGPLFEKSPAYVMRESVPILKQNTLTSEKRPSEAHSLMPGMQQNHIVVALYSYEAERNDELNLLENDRIVLVETPRGGWFKGYKESDPNQLGWFPSHFVWPVGTNSARPSFFIGTDTTESTEDDERTTYQNKLSSFSENYKHYY</sequence>
<dbReference type="GO" id="GO:0004930">
    <property type="term" value="F:G protein-coupled receptor activity"/>
    <property type="evidence" value="ECO:0007669"/>
    <property type="project" value="TreeGrafter"/>
</dbReference>
<evidence type="ECO:0000256" key="2">
    <source>
        <dbReference type="ARBA" id="ARBA00022443"/>
    </source>
</evidence>
<feature type="transmembrane region" description="Helical" evidence="7">
    <location>
        <begin position="211"/>
        <end position="233"/>
    </location>
</feature>
<dbReference type="Pfam" id="PF00018">
    <property type="entry name" value="SH3_1"/>
    <property type="match status" value="1"/>
</dbReference>
<feature type="transmembrane region" description="Helical" evidence="7">
    <location>
        <begin position="110"/>
        <end position="131"/>
    </location>
</feature>
<dbReference type="Gene3D" id="2.30.30.40">
    <property type="entry name" value="SH3 Domains"/>
    <property type="match status" value="1"/>
</dbReference>
<keyword evidence="4 7" id="KW-1133">Transmembrane helix</keyword>
<dbReference type="AlphaFoldDB" id="A0A4P9YP18"/>
<proteinExistence type="predicted"/>
<dbReference type="PRINTS" id="PR00452">
    <property type="entry name" value="SH3DOMAIN"/>
</dbReference>
<dbReference type="PANTHER" id="PTHR23112">
    <property type="entry name" value="G PROTEIN-COUPLED RECEPTOR 157-RELATED"/>
    <property type="match status" value="1"/>
</dbReference>
<evidence type="ECO:0000313" key="11">
    <source>
        <dbReference type="Proteomes" id="UP000281549"/>
    </source>
</evidence>
<keyword evidence="5 7" id="KW-0472">Membrane</keyword>
<gene>
    <name evidence="10" type="ORF">ROZALSC1DRAFT_21422</name>
</gene>
<reference evidence="11" key="1">
    <citation type="journal article" date="2018" name="Nat. Microbiol.">
        <title>Leveraging single-cell genomics to expand the fungal tree of life.</title>
        <authorList>
            <person name="Ahrendt S.R."/>
            <person name="Quandt C.A."/>
            <person name="Ciobanu D."/>
            <person name="Clum A."/>
            <person name="Salamov A."/>
            <person name="Andreopoulos B."/>
            <person name="Cheng J.F."/>
            <person name="Woyke T."/>
            <person name="Pelin A."/>
            <person name="Henrissat B."/>
            <person name="Reynolds N.K."/>
            <person name="Benny G.L."/>
            <person name="Smith M.E."/>
            <person name="James T.Y."/>
            <person name="Grigoriev I.V."/>
        </authorList>
    </citation>
    <scope>NUCLEOTIDE SEQUENCE [LARGE SCALE GENOMIC DNA]</scope>
    <source>
        <strain evidence="11">CSF55</strain>
    </source>
</reference>
<dbReference type="InterPro" id="IPR017981">
    <property type="entry name" value="GPCR_2-like_7TM"/>
</dbReference>
<keyword evidence="2 6" id="KW-0728">SH3 domain</keyword>
<dbReference type="EMBL" id="ML005069">
    <property type="protein sequence ID" value="RKP20400.1"/>
    <property type="molecule type" value="Genomic_DNA"/>
</dbReference>
<feature type="transmembrane region" description="Helical" evidence="7">
    <location>
        <begin position="170"/>
        <end position="191"/>
    </location>
</feature>
<evidence type="ECO:0000256" key="4">
    <source>
        <dbReference type="ARBA" id="ARBA00022989"/>
    </source>
</evidence>
<evidence type="ECO:0008006" key="12">
    <source>
        <dbReference type="Google" id="ProtNLM"/>
    </source>
</evidence>
<dbReference type="PROSITE" id="PS50261">
    <property type="entry name" value="G_PROTEIN_RECEP_F2_4"/>
    <property type="match status" value="1"/>
</dbReference>
<evidence type="ECO:0000259" key="8">
    <source>
        <dbReference type="PROSITE" id="PS50002"/>
    </source>
</evidence>
<evidence type="ECO:0000256" key="1">
    <source>
        <dbReference type="ARBA" id="ARBA00004141"/>
    </source>
</evidence>
<protein>
    <recommendedName>
        <fullName evidence="12">G-protein coupled receptors family 2 profile 2 domain-containing protein</fullName>
    </recommendedName>
</protein>
<dbReference type="InterPro" id="IPR001452">
    <property type="entry name" value="SH3_domain"/>
</dbReference>
<accession>A0A4P9YP18</accession>
<dbReference type="PROSITE" id="PS50002">
    <property type="entry name" value="SH3"/>
    <property type="match status" value="1"/>
</dbReference>
<dbReference type="GO" id="GO:0005886">
    <property type="term" value="C:plasma membrane"/>
    <property type="evidence" value="ECO:0007669"/>
    <property type="project" value="TreeGrafter"/>
</dbReference>
<keyword evidence="3 7" id="KW-0812">Transmembrane</keyword>
<dbReference type="SUPFAM" id="SSF50044">
    <property type="entry name" value="SH3-domain"/>
    <property type="match status" value="1"/>
</dbReference>
<feature type="domain" description="G-protein coupled receptors family 2 profile 2" evidence="9">
    <location>
        <begin position="1"/>
        <end position="135"/>
    </location>
</feature>
<dbReference type="GO" id="GO:0007166">
    <property type="term" value="P:cell surface receptor signaling pathway"/>
    <property type="evidence" value="ECO:0007669"/>
    <property type="project" value="InterPro"/>
</dbReference>
<evidence type="ECO:0000256" key="3">
    <source>
        <dbReference type="ARBA" id="ARBA00022692"/>
    </source>
</evidence>
<dbReference type="InterPro" id="IPR036028">
    <property type="entry name" value="SH3-like_dom_sf"/>
</dbReference>
<evidence type="ECO:0000313" key="10">
    <source>
        <dbReference type="EMBL" id="RKP20400.1"/>
    </source>
</evidence>
<dbReference type="GO" id="GO:0007189">
    <property type="term" value="P:adenylate cyclase-activating G protein-coupled receptor signaling pathway"/>
    <property type="evidence" value="ECO:0007669"/>
    <property type="project" value="TreeGrafter"/>
</dbReference>
<evidence type="ECO:0000259" key="9">
    <source>
        <dbReference type="PROSITE" id="PS50261"/>
    </source>
</evidence>
<dbReference type="SMART" id="SM00326">
    <property type="entry name" value="SH3"/>
    <property type="match status" value="1"/>
</dbReference>
<dbReference type="PANTHER" id="PTHR23112:SF0">
    <property type="entry name" value="TRANSMEMBRANE PROTEIN 116"/>
    <property type="match status" value="1"/>
</dbReference>
<evidence type="ECO:0000256" key="6">
    <source>
        <dbReference type="PROSITE-ProRule" id="PRU00192"/>
    </source>
</evidence>